<dbReference type="PROSITE" id="PS51273">
    <property type="entry name" value="GATASE_TYPE_1"/>
    <property type="match status" value="1"/>
</dbReference>
<dbReference type="PRINTS" id="PR00099">
    <property type="entry name" value="CPSGATASE"/>
</dbReference>
<dbReference type="EMBL" id="CYTW01000001">
    <property type="protein sequence ID" value="CUJ83190.1"/>
    <property type="molecule type" value="Genomic_DNA"/>
</dbReference>
<protein>
    <submittedName>
        <fullName evidence="2">GMP synthase [glutamine-hydrolyzing]</fullName>
        <ecNumber evidence="2">6.3.5.2</ecNumber>
    </submittedName>
</protein>
<dbReference type="InterPro" id="IPR029062">
    <property type="entry name" value="Class_I_gatase-like"/>
</dbReference>
<proteinExistence type="predicted"/>
<dbReference type="InterPro" id="IPR044992">
    <property type="entry name" value="ChyE-like"/>
</dbReference>
<dbReference type="Pfam" id="PF00117">
    <property type="entry name" value="GATase"/>
    <property type="match status" value="1"/>
</dbReference>
<evidence type="ECO:0000259" key="1">
    <source>
        <dbReference type="Pfam" id="PF00117"/>
    </source>
</evidence>
<dbReference type="Gene3D" id="3.40.50.880">
    <property type="match status" value="1"/>
</dbReference>
<keyword evidence="3" id="KW-1185">Reference proteome</keyword>
<dbReference type="SUPFAM" id="SSF52317">
    <property type="entry name" value="Class I glutamine amidotransferase-like"/>
    <property type="match status" value="1"/>
</dbReference>
<dbReference type="InterPro" id="IPR017926">
    <property type="entry name" value="GATASE"/>
</dbReference>
<organism evidence="2 3">
    <name type="scientific">Shimia thalassica</name>
    <dbReference type="NCBI Taxonomy" id="1715693"/>
    <lineage>
        <taxon>Bacteria</taxon>
        <taxon>Pseudomonadati</taxon>
        <taxon>Pseudomonadota</taxon>
        <taxon>Alphaproteobacteria</taxon>
        <taxon>Rhodobacterales</taxon>
        <taxon>Roseobacteraceae</taxon>
    </lineage>
</organism>
<dbReference type="GO" id="GO:0003922">
    <property type="term" value="F:GMP synthase (glutamine-hydrolyzing) activity"/>
    <property type="evidence" value="ECO:0007669"/>
    <property type="project" value="UniProtKB-EC"/>
</dbReference>
<dbReference type="Proteomes" id="UP000051870">
    <property type="component" value="Unassembled WGS sequence"/>
</dbReference>
<gene>
    <name evidence="2" type="primary">guaA_2</name>
    <name evidence="2" type="ORF">PH7735_00236</name>
</gene>
<dbReference type="CDD" id="cd01741">
    <property type="entry name" value="GATase1_1"/>
    <property type="match status" value="1"/>
</dbReference>
<dbReference type="PANTHER" id="PTHR42695:SF5">
    <property type="entry name" value="GLUTAMINE AMIDOTRANSFERASE YLR126C-RELATED"/>
    <property type="match status" value="1"/>
</dbReference>
<evidence type="ECO:0000313" key="3">
    <source>
        <dbReference type="Proteomes" id="UP000051870"/>
    </source>
</evidence>
<reference evidence="3" key="1">
    <citation type="submission" date="2015-09" db="EMBL/GenBank/DDBJ databases">
        <authorList>
            <person name="Rodrigo-Torres Lidia"/>
            <person name="Arahal R.David."/>
        </authorList>
    </citation>
    <scope>NUCLEOTIDE SEQUENCE [LARGE SCALE GENOMIC DNA]</scope>
    <source>
        <strain evidence="3">CECT 7735</strain>
    </source>
</reference>
<sequence>MQNEKCPEIKMRLAILMTNTDESDFAQAHPKDGEKFTTLIQEQRPDWDCAVFSVKDGEFPVDIQEFDGALITGSPASVHDSDAWVAQLFELIRDMDRHAVPVFGACFGHQAIALALGGTVSPNPQGWVHGYARTDSVGDLPWCARPAQVGLYASHIEQVVELPEGAHVVSSGPDCMVGGYVKGRHIFTTQYHPEMTDSFIADLVEETEDYVGAEVTEAARASLKNTADRDVFGKQIIGFFEWATKH</sequence>
<dbReference type="GO" id="GO:0005829">
    <property type="term" value="C:cytosol"/>
    <property type="evidence" value="ECO:0007669"/>
    <property type="project" value="TreeGrafter"/>
</dbReference>
<keyword evidence="2" id="KW-0436">Ligase</keyword>
<dbReference type="EC" id="6.3.5.2" evidence="2"/>
<dbReference type="STRING" id="1715693.PH7735_00236"/>
<feature type="domain" description="Glutamine amidotransferase" evidence="1">
    <location>
        <begin position="63"/>
        <end position="196"/>
    </location>
</feature>
<dbReference type="PANTHER" id="PTHR42695">
    <property type="entry name" value="GLUTAMINE AMIDOTRANSFERASE YLR126C-RELATED"/>
    <property type="match status" value="1"/>
</dbReference>
<evidence type="ECO:0000313" key="2">
    <source>
        <dbReference type="EMBL" id="CUJ83190.1"/>
    </source>
</evidence>
<dbReference type="AlphaFoldDB" id="A0A0P1I904"/>
<accession>A0A0P1I904</accession>
<name>A0A0P1I904_9RHOB</name>